<dbReference type="PANTHER" id="PTHR45738">
    <property type="entry name" value="POLYPHOSPHOINOSITIDE PHOSPHATASE"/>
    <property type="match status" value="1"/>
</dbReference>
<gene>
    <name evidence="9" type="ORF">EUTSA_v10006841mg</name>
</gene>
<accession>V4KBK2</accession>
<evidence type="ECO:0000256" key="7">
    <source>
        <dbReference type="SAM" id="MobiDB-lite"/>
    </source>
</evidence>
<feature type="domain" description="SAC" evidence="8">
    <location>
        <begin position="166"/>
        <end position="536"/>
    </location>
</feature>
<evidence type="ECO:0000259" key="8">
    <source>
        <dbReference type="PROSITE" id="PS50275"/>
    </source>
</evidence>
<feature type="compositionally biased region" description="Polar residues" evidence="7">
    <location>
        <begin position="690"/>
        <end position="703"/>
    </location>
</feature>
<dbReference type="PROSITE" id="PS50275">
    <property type="entry name" value="SAC"/>
    <property type="match status" value="1"/>
</dbReference>
<dbReference type="EMBL" id="KI517683">
    <property type="protein sequence ID" value="ESQ35070.1"/>
    <property type="molecule type" value="Genomic_DNA"/>
</dbReference>
<organism evidence="9 10">
    <name type="scientific">Eutrema salsugineum</name>
    <name type="common">Saltwater cress</name>
    <name type="synonym">Sisymbrium salsugineum</name>
    <dbReference type="NCBI Taxonomy" id="72664"/>
    <lineage>
        <taxon>Eukaryota</taxon>
        <taxon>Viridiplantae</taxon>
        <taxon>Streptophyta</taxon>
        <taxon>Embryophyta</taxon>
        <taxon>Tracheophyta</taxon>
        <taxon>Spermatophyta</taxon>
        <taxon>Magnoliopsida</taxon>
        <taxon>eudicotyledons</taxon>
        <taxon>Gunneridae</taxon>
        <taxon>Pentapetalae</taxon>
        <taxon>rosids</taxon>
        <taxon>malvids</taxon>
        <taxon>Brassicales</taxon>
        <taxon>Brassicaceae</taxon>
        <taxon>Eutremeae</taxon>
        <taxon>Eutrema</taxon>
    </lineage>
</organism>
<keyword evidence="2" id="KW-0926">Vacuole</keyword>
<dbReference type="InterPro" id="IPR002013">
    <property type="entry name" value="SAC_dom"/>
</dbReference>
<dbReference type="PANTHER" id="PTHR45738:SF6">
    <property type="entry name" value="PHOSPHOINOSITIDE PHOSPHATASE SAC5"/>
    <property type="match status" value="1"/>
</dbReference>
<dbReference type="STRING" id="72664.V4KBK2"/>
<dbReference type="Gramene" id="ESQ35070">
    <property type="protein sequence ID" value="ESQ35070"/>
    <property type="gene ID" value="EUTSA_v10006841mg"/>
</dbReference>
<keyword evidence="4" id="KW-0472">Membrane</keyword>
<feature type="region of interest" description="Disordered" evidence="7">
    <location>
        <begin position="688"/>
        <end position="709"/>
    </location>
</feature>
<dbReference type="GO" id="GO:0046856">
    <property type="term" value="P:phosphatidylinositol dephosphorylation"/>
    <property type="evidence" value="ECO:0007669"/>
    <property type="project" value="InterPro"/>
</dbReference>
<dbReference type="KEGG" id="eus:EUTSA_v10006841mg"/>
<comment type="subunit">
    <text evidence="6">Component of the PI(3,5)P2 regulatory complex at least composed of ATG18, SAC/FIG4, FAB1 and VAC14.</text>
</comment>
<evidence type="ECO:0000256" key="5">
    <source>
        <dbReference type="ARBA" id="ARBA00023337"/>
    </source>
</evidence>
<dbReference type="AlphaFoldDB" id="V4KBK2"/>
<dbReference type="Proteomes" id="UP000030689">
    <property type="component" value="Unassembled WGS sequence"/>
</dbReference>
<dbReference type="Pfam" id="PF02383">
    <property type="entry name" value="Syja_N"/>
    <property type="match status" value="1"/>
</dbReference>
<proteinExistence type="predicted"/>
<reference evidence="9 10" key="1">
    <citation type="journal article" date="2013" name="Front. Plant Sci.">
        <title>The Reference Genome of the Halophytic Plant Eutrema salsugineum.</title>
        <authorList>
            <person name="Yang R."/>
            <person name="Jarvis D.E."/>
            <person name="Chen H."/>
            <person name="Beilstein M.A."/>
            <person name="Grimwood J."/>
            <person name="Jenkins J."/>
            <person name="Shu S."/>
            <person name="Prochnik S."/>
            <person name="Xin M."/>
            <person name="Ma C."/>
            <person name="Schmutz J."/>
            <person name="Wing R.A."/>
            <person name="Mitchell-Olds T."/>
            <person name="Schumaker K.S."/>
            <person name="Wang X."/>
        </authorList>
    </citation>
    <scope>NUCLEOTIDE SEQUENCE [LARGE SCALE GENOMIC DNA]</scope>
</reference>
<dbReference type="eggNOG" id="KOG1888">
    <property type="taxonomic scope" value="Eukaryota"/>
</dbReference>
<dbReference type="OMA" id="KAETTCY"/>
<evidence type="ECO:0000256" key="1">
    <source>
        <dbReference type="ARBA" id="ARBA00004148"/>
    </source>
</evidence>
<evidence type="ECO:0000313" key="9">
    <source>
        <dbReference type="EMBL" id="ESQ35070.1"/>
    </source>
</evidence>
<evidence type="ECO:0000256" key="3">
    <source>
        <dbReference type="ARBA" id="ARBA00022801"/>
    </source>
</evidence>
<keyword evidence="10" id="KW-1185">Reference proteome</keyword>
<evidence type="ECO:0000256" key="6">
    <source>
        <dbReference type="ARBA" id="ARBA00023464"/>
    </source>
</evidence>
<name>V4KBK2_EUTSA</name>
<evidence type="ECO:0000256" key="2">
    <source>
        <dbReference type="ARBA" id="ARBA00022554"/>
    </source>
</evidence>
<dbReference type="OrthoDB" id="405996at2759"/>
<sequence>MGSKISRVDPSPQLIDPSPQLINLPILQEFKLYSTPSNLYLIGRDESKSFKRILKIGRTDRDELNLFEDPTTYTNAEMHELKRWLSRGNQEYGGLQPVTACYGIIGFVRFLEPYYMLLITKRKKVGEICGHTVYSIAESKMIVIPNPAIQTSVADSLAERRYRKLLSMVDLTKNFFFSYTYHLMYSLQKNMCNTEIGNAHDNTMFVWNEYLTHGIRRILQNTTWTVALIYGFFKQNECFVSDEEFVLTVIARRSRHYAGTRYLTRGVNEEGSVANYVETEQIVSKKVPEGQKIPITSIVQIRGSIPLFWSQETSVFNPQPEIILNKMDKNYAATKHHFENLRQRYGKPIIILNLVKKGEKNHRETILGAEYAKVIKVINKPRKRKENRIKTVHFDLNKVYKRGADVAFECLCTVGRKALELTNLFFCQAPSGVGVQDVLNDSFFNNPLPNQEDIDEEALTPDIFKLQSGVLRTNCIDCLDRTNFAQYAHGLVALAHQLDTLGITGPPVVDVNNPLAKALMEVYQKMGNTIALQYGGSDAHIKMFSALRGGWNMVMKQRDIFTAVRRHYNNAYQDDEKQNAINVFLGQSGPQLGRPIPWELDSDQHNIKRSSSRVDIENLRPLIKRSFSDNLLLAGDVNSEELVLEDPQPSREGINGAISETTSEICFNETEPASLSFLSAIRTEDHLRGTGSSQMFPGSSSTSDSRRHDVPGFSHSYKTKFTPVEETLERCSSMSSDDMFTDLDEFVTSETNTNTIFEDPRRSNEPGGFTEYVLVDGFSNDFTQWVSSGRTL</sequence>
<protein>
    <recommendedName>
        <fullName evidence="8">SAC domain-containing protein</fullName>
    </recommendedName>
</protein>
<dbReference type="InterPro" id="IPR043573">
    <property type="entry name" value="Fig4-like"/>
</dbReference>
<keyword evidence="3" id="KW-0378">Hydrolase</keyword>
<comment type="catalytic activity">
    <reaction evidence="5">
        <text>a 1,2-diacyl-sn-glycero-3-phospho-(1D-myo-inositol-3,5-bisphosphate) + H2O = a 1,2-diacyl-sn-glycero-3-phospho-(1D-myo-inositol-3-phosphate) + phosphate</text>
        <dbReference type="Rhea" id="RHEA:32955"/>
        <dbReference type="ChEBI" id="CHEBI:15377"/>
        <dbReference type="ChEBI" id="CHEBI:43474"/>
        <dbReference type="ChEBI" id="CHEBI:57923"/>
        <dbReference type="ChEBI" id="CHEBI:58088"/>
    </reaction>
</comment>
<evidence type="ECO:0000256" key="4">
    <source>
        <dbReference type="ARBA" id="ARBA00023136"/>
    </source>
</evidence>
<evidence type="ECO:0000313" key="10">
    <source>
        <dbReference type="Proteomes" id="UP000030689"/>
    </source>
</evidence>
<dbReference type="GO" id="GO:0005774">
    <property type="term" value="C:vacuolar membrane"/>
    <property type="evidence" value="ECO:0007669"/>
    <property type="project" value="UniProtKB-SubCell"/>
</dbReference>
<comment type="subcellular location">
    <subcellularLocation>
        <location evidence="1">Vacuole membrane</location>
        <topology evidence="1">Peripheral membrane protein</topology>
    </subcellularLocation>
</comment>
<dbReference type="GO" id="GO:0043813">
    <property type="term" value="F:phosphatidylinositol-3,5-bisphosphate 5-phosphatase activity"/>
    <property type="evidence" value="ECO:0007669"/>
    <property type="project" value="InterPro"/>
</dbReference>